<accession>A0ABV2XRY1</accession>
<comment type="caution">
    <text evidence="2">The sequence shown here is derived from an EMBL/GenBank/DDBJ whole genome shotgun (WGS) entry which is preliminary data.</text>
</comment>
<dbReference type="SUPFAM" id="SSF56112">
    <property type="entry name" value="Protein kinase-like (PK-like)"/>
    <property type="match status" value="1"/>
</dbReference>
<dbReference type="Gene3D" id="3.30.200.20">
    <property type="entry name" value="Phosphorylase Kinase, domain 1"/>
    <property type="match status" value="1"/>
</dbReference>
<organism evidence="2 3">
    <name type="scientific">Streptomyces olindensis</name>
    <dbReference type="NCBI Taxonomy" id="358823"/>
    <lineage>
        <taxon>Bacteria</taxon>
        <taxon>Bacillati</taxon>
        <taxon>Actinomycetota</taxon>
        <taxon>Actinomycetes</taxon>
        <taxon>Kitasatosporales</taxon>
        <taxon>Streptomycetaceae</taxon>
        <taxon>Streptomyces</taxon>
    </lineage>
</organism>
<name>A0ABV2XRY1_9ACTN</name>
<dbReference type="PANTHER" id="PTHR47829">
    <property type="entry name" value="HYDROLASE, PUTATIVE (AFU_ORTHOLOGUE AFUA_1G12880)-RELATED"/>
    <property type="match status" value="1"/>
</dbReference>
<evidence type="ECO:0000313" key="3">
    <source>
        <dbReference type="Proteomes" id="UP001550603"/>
    </source>
</evidence>
<evidence type="ECO:0000259" key="1">
    <source>
        <dbReference type="Pfam" id="PF01636"/>
    </source>
</evidence>
<sequence>MVSTDLPGLPAASIEKWFQATLPDLLDGGPWHAELISGGLSNITYRLHLPHGTVILRRPPLGQVLPSAHDMKREYRIQTALAGTGVPVPRTLALCTDPDVLGCPFYVMAEVPGQIMRTADDTAGLTPETRSALAAGLVRTLADLHGVNPSSAGLADFGRPQGYCARQIVRWGEQWQRSHTRELPDMGVLLNRLSDHVPTHSEASIVHGDYRLDNTIFDMTESPRIAGVLDWELSTLGDPLADLGMTLTYWHDHGDTDRELIPVAVGVTTQRGFPTSREVAEKYAALTGRDLSLLPFYLAFSSMKLAVIFEGVHARYIRGQTVSEGYEGAGAAVPVLVSKALRELRALAGA</sequence>
<dbReference type="EMBL" id="JBEYBN010000010">
    <property type="protein sequence ID" value="MEU2266757.1"/>
    <property type="molecule type" value="Genomic_DNA"/>
</dbReference>
<keyword evidence="3" id="KW-1185">Reference proteome</keyword>
<feature type="domain" description="Aminoglycoside phosphotransferase" evidence="1">
    <location>
        <begin position="33"/>
        <end position="254"/>
    </location>
</feature>
<dbReference type="RefSeq" id="WP_359787365.1">
    <property type="nucleotide sequence ID" value="NZ_JBEYBN010000010.1"/>
</dbReference>
<evidence type="ECO:0000313" key="2">
    <source>
        <dbReference type="EMBL" id="MEU2266757.1"/>
    </source>
</evidence>
<protein>
    <submittedName>
        <fullName evidence="2">Phosphotransferase family protein</fullName>
    </submittedName>
</protein>
<dbReference type="PANTHER" id="PTHR47829:SF1">
    <property type="entry name" value="HAD FAMILY PHOSPHATASE"/>
    <property type="match status" value="1"/>
</dbReference>
<dbReference type="InterPro" id="IPR002575">
    <property type="entry name" value="Aminoglycoside_PTrfase"/>
</dbReference>
<dbReference type="InterPro" id="IPR052898">
    <property type="entry name" value="ACAD10-like"/>
</dbReference>
<proteinExistence type="predicted"/>
<dbReference type="Pfam" id="PF01636">
    <property type="entry name" value="APH"/>
    <property type="match status" value="1"/>
</dbReference>
<reference evidence="2 3" key="1">
    <citation type="submission" date="2024-06" db="EMBL/GenBank/DDBJ databases">
        <title>The Natural Products Discovery Center: Release of the First 8490 Sequenced Strains for Exploring Actinobacteria Biosynthetic Diversity.</title>
        <authorList>
            <person name="Kalkreuter E."/>
            <person name="Kautsar S.A."/>
            <person name="Yang D."/>
            <person name="Bader C.D."/>
            <person name="Teijaro C.N."/>
            <person name="Fluegel L."/>
            <person name="Davis C.M."/>
            <person name="Simpson J.R."/>
            <person name="Lauterbach L."/>
            <person name="Steele A.D."/>
            <person name="Gui C."/>
            <person name="Meng S."/>
            <person name="Li G."/>
            <person name="Viehrig K."/>
            <person name="Ye F."/>
            <person name="Su P."/>
            <person name="Kiefer A.F."/>
            <person name="Nichols A."/>
            <person name="Cepeda A.J."/>
            <person name="Yan W."/>
            <person name="Fan B."/>
            <person name="Jiang Y."/>
            <person name="Adhikari A."/>
            <person name="Zheng C.-J."/>
            <person name="Schuster L."/>
            <person name="Cowan T.M."/>
            <person name="Smanski M.J."/>
            <person name="Chevrette M.G."/>
            <person name="De Carvalho L.P.S."/>
            <person name="Shen B."/>
        </authorList>
    </citation>
    <scope>NUCLEOTIDE SEQUENCE [LARGE SCALE GENOMIC DNA]</scope>
    <source>
        <strain evidence="2 3">NPDC019583</strain>
    </source>
</reference>
<dbReference type="Gene3D" id="3.90.1200.10">
    <property type="match status" value="1"/>
</dbReference>
<dbReference type="CDD" id="cd05154">
    <property type="entry name" value="ACAD10_11_N-like"/>
    <property type="match status" value="1"/>
</dbReference>
<dbReference type="InterPro" id="IPR041726">
    <property type="entry name" value="ACAD10_11_N"/>
</dbReference>
<dbReference type="InterPro" id="IPR011009">
    <property type="entry name" value="Kinase-like_dom_sf"/>
</dbReference>
<gene>
    <name evidence="2" type="ORF">ABZ568_10080</name>
</gene>
<dbReference type="Proteomes" id="UP001550603">
    <property type="component" value="Unassembled WGS sequence"/>
</dbReference>